<sequence>MTEQQGPDAEHTPYLVLLRGINVGGRNKVPMKALKGHLEDLGYRDVSTYIASGNVLLSSDQDAATVGRGIEAALTRHFDLDDELIRVLVLTRDQLQAVVDRKPENFGERPDLYHSDAVFLMDIDAGTAMGAFRPREGVDTVWPGDGVIYSQRLSAERTKSRLSAIVASPLYKSMTIRSWNTTMKLRDLF</sequence>
<dbReference type="AlphaFoldDB" id="A0A9X1M5Q0"/>
<dbReference type="EMBL" id="CP094984">
    <property type="protein sequence ID" value="UON90926.1"/>
    <property type="molecule type" value="Genomic_DNA"/>
</dbReference>
<evidence type="ECO:0000313" key="4">
    <source>
        <dbReference type="Proteomes" id="UP001155145"/>
    </source>
</evidence>
<reference evidence="1" key="1">
    <citation type="submission" date="2021-10" db="EMBL/GenBank/DDBJ databases">
        <title>Novel species in genus Arthrobacter.</title>
        <authorList>
            <person name="Liu Y."/>
        </authorList>
    </citation>
    <scope>NUCLEOTIDE SEQUENCE</scope>
    <source>
        <strain evidence="3">zg-Y462</strain>
        <strain evidence="1">Zg-Y462</strain>
    </source>
</reference>
<dbReference type="EMBL" id="JAJFZT010000001">
    <property type="protein sequence ID" value="MCC3271290.1"/>
    <property type="molecule type" value="Genomic_DNA"/>
</dbReference>
<name>A0A9X1M5Q0_9MICC</name>
<evidence type="ECO:0000313" key="3">
    <source>
        <dbReference type="Proteomes" id="UP000829758"/>
    </source>
</evidence>
<protein>
    <submittedName>
        <fullName evidence="1">DUF1697 domain-containing protein</fullName>
    </submittedName>
</protein>
<dbReference type="Proteomes" id="UP001155145">
    <property type="component" value="Unassembled WGS sequence"/>
</dbReference>
<dbReference type="Gene3D" id="3.30.70.1260">
    <property type="entry name" value="bacterial protein sp0830 like"/>
    <property type="match status" value="1"/>
</dbReference>
<dbReference type="Proteomes" id="UP000829758">
    <property type="component" value="Chromosome"/>
</dbReference>
<dbReference type="SUPFAM" id="SSF160379">
    <property type="entry name" value="SP0830-like"/>
    <property type="match status" value="1"/>
</dbReference>
<accession>A0A9X1M5Q0</accession>
<keyword evidence="3" id="KW-1185">Reference proteome</keyword>
<organism evidence="1 4">
    <name type="scientific">Arthrobacter zhangbolii</name>
    <dbReference type="NCBI Taxonomy" id="2886936"/>
    <lineage>
        <taxon>Bacteria</taxon>
        <taxon>Bacillati</taxon>
        <taxon>Actinomycetota</taxon>
        <taxon>Actinomycetes</taxon>
        <taxon>Micrococcales</taxon>
        <taxon>Micrococcaceae</taxon>
        <taxon>Arthrobacter</taxon>
    </lineage>
</organism>
<dbReference type="RefSeq" id="WP_227927692.1">
    <property type="nucleotide sequence ID" value="NZ_CP094984.1"/>
</dbReference>
<dbReference type="Pfam" id="PF08002">
    <property type="entry name" value="DUF1697"/>
    <property type="match status" value="1"/>
</dbReference>
<evidence type="ECO:0000313" key="2">
    <source>
        <dbReference type="EMBL" id="UON90926.1"/>
    </source>
</evidence>
<proteinExistence type="predicted"/>
<dbReference type="InterPro" id="IPR012545">
    <property type="entry name" value="DUF1697"/>
</dbReference>
<evidence type="ECO:0000313" key="1">
    <source>
        <dbReference type="EMBL" id="MCC3271290.1"/>
    </source>
</evidence>
<dbReference type="PANTHER" id="PTHR36439:SF1">
    <property type="entry name" value="DUF1697 DOMAIN-CONTAINING PROTEIN"/>
    <property type="match status" value="1"/>
</dbReference>
<dbReference type="Gene3D" id="3.30.70.1280">
    <property type="entry name" value="SP0830-like domains"/>
    <property type="match status" value="1"/>
</dbReference>
<dbReference type="PANTHER" id="PTHR36439">
    <property type="entry name" value="BLL4334 PROTEIN"/>
    <property type="match status" value="1"/>
</dbReference>
<dbReference type="PIRSF" id="PIRSF008502">
    <property type="entry name" value="UCP008502"/>
    <property type="match status" value="1"/>
</dbReference>
<gene>
    <name evidence="1" type="ORF">LJ755_00925</name>
    <name evidence="2" type="ORF">MUK71_09760</name>
</gene>